<dbReference type="Proteomes" id="UP000294257">
    <property type="component" value="Unassembled WGS sequence"/>
</dbReference>
<proteinExistence type="predicted"/>
<dbReference type="RefSeq" id="WP_130346825.1">
    <property type="nucleotide sequence ID" value="NZ_SGWQ01000009.1"/>
</dbReference>
<organism evidence="2 3">
    <name type="scientific">Herbihabitans rhizosphaerae</name>
    <dbReference type="NCBI Taxonomy" id="1872711"/>
    <lineage>
        <taxon>Bacteria</taxon>
        <taxon>Bacillati</taxon>
        <taxon>Actinomycetota</taxon>
        <taxon>Actinomycetes</taxon>
        <taxon>Pseudonocardiales</taxon>
        <taxon>Pseudonocardiaceae</taxon>
        <taxon>Herbihabitans</taxon>
    </lineage>
</organism>
<dbReference type="PIRSF" id="PIRSF017393">
    <property type="entry name" value="MTase_SAV2177"/>
    <property type="match status" value="1"/>
</dbReference>
<name>A0A4Q7KHM3_9PSEU</name>
<dbReference type="AlphaFoldDB" id="A0A4Q7KHM3"/>
<feature type="compositionally biased region" description="Basic and acidic residues" evidence="1">
    <location>
        <begin position="244"/>
        <end position="257"/>
    </location>
</feature>
<dbReference type="GO" id="GO:0008168">
    <property type="term" value="F:methyltransferase activity"/>
    <property type="evidence" value="ECO:0007669"/>
    <property type="project" value="UniProtKB-KW"/>
</dbReference>
<evidence type="ECO:0000313" key="2">
    <source>
        <dbReference type="EMBL" id="RZS34401.1"/>
    </source>
</evidence>
<keyword evidence="2" id="KW-0489">Methyltransferase</keyword>
<keyword evidence="2" id="KW-0808">Transferase</keyword>
<dbReference type="Gene3D" id="3.40.50.150">
    <property type="entry name" value="Vaccinia Virus protein VP39"/>
    <property type="match status" value="1"/>
</dbReference>
<protein>
    <submittedName>
        <fullName evidence="2">S-adenosyl methyltransferase</fullName>
    </submittedName>
</protein>
<reference evidence="2 3" key="1">
    <citation type="submission" date="2019-02" db="EMBL/GenBank/DDBJ databases">
        <title>Genomic Encyclopedia of Type Strains, Phase IV (KMG-IV): sequencing the most valuable type-strain genomes for metagenomic binning, comparative biology and taxonomic classification.</title>
        <authorList>
            <person name="Goeker M."/>
        </authorList>
    </citation>
    <scope>NUCLEOTIDE SEQUENCE [LARGE SCALE GENOMIC DNA]</scope>
    <source>
        <strain evidence="2 3">DSM 101727</strain>
    </source>
</reference>
<dbReference type="InterPro" id="IPR029063">
    <property type="entry name" value="SAM-dependent_MTases_sf"/>
</dbReference>
<feature type="region of interest" description="Disordered" evidence="1">
    <location>
        <begin position="244"/>
        <end position="268"/>
    </location>
</feature>
<evidence type="ECO:0000256" key="1">
    <source>
        <dbReference type="SAM" id="MobiDB-lite"/>
    </source>
</evidence>
<keyword evidence="3" id="KW-1185">Reference proteome</keyword>
<gene>
    <name evidence="2" type="ORF">EV193_109192</name>
</gene>
<comment type="caution">
    <text evidence="2">The sequence shown here is derived from an EMBL/GenBank/DDBJ whole genome shotgun (WGS) entry which is preliminary data.</text>
</comment>
<dbReference type="EMBL" id="SGWQ01000009">
    <property type="protein sequence ID" value="RZS34401.1"/>
    <property type="molecule type" value="Genomic_DNA"/>
</dbReference>
<dbReference type="SUPFAM" id="SSF53335">
    <property type="entry name" value="S-adenosyl-L-methionine-dependent methyltransferases"/>
    <property type="match status" value="1"/>
</dbReference>
<evidence type="ECO:0000313" key="3">
    <source>
        <dbReference type="Proteomes" id="UP000294257"/>
    </source>
</evidence>
<sequence>MTDTPSWVPDGVNTEQPSAARVYDYLLGGGHNFAGDRALADNLVKVVPARDMARLNRAFLRRAVVFLVESGVKQFIDLGSGIPTVGNVHEIAQQADPSCKVVYVDYEPVAVAHSELILEGNDNATIIQADMTQPDAVMNDPKTKRLINFDEPVGLLMVGVVQFVPDEADPWAVADRYREVLPDGSYFALSAFTSDNAPEGMKKAVEVFAKSQDPIFPRTHEEIQRMFGDFELVEPGLVYTPEWRPERADEVGDDAKKSNLYAGVAQKR</sequence>
<dbReference type="GO" id="GO:0032259">
    <property type="term" value="P:methylation"/>
    <property type="evidence" value="ECO:0007669"/>
    <property type="project" value="UniProtKB-KW"/>
</dbReference>
<dbReference type="Pfam" id="PF04672">
    <property type="entry name" value="Methyltransf_19"/>
    <property type="match status" value="1"/>
</dbReference>
<dbReference type="InterPro" id="IPR006764">
    <property type="entry name" value="SAM_dep_MeTrfase_SAV2177_type"/>
</dbReference>
<accession>A0A4Q7KHM3</accession>
<dbReference type="OrthoDB" id="3516042at2"/>